<protein>
    <submittedName>
        <fullName evidence="1">Uncharacterized protein</fullName>
    </submittedName>
</protein>
<proteinExistence type="predicted"/>
<dbReference type="AlphaFoldDB" id="A0A1I6HV29"/>
<keyword evidence="2" id="KW-1185">Reference proteome</keyword>
<accession>A0A1I6HV29</accession>
<sequence length="53" mass="6384">MTVQKDIRWRFQRQVLQSALFKKGCWSVGELFVREFAHCAEKWLGIETVRKDQ</sequence>
<organism evidence="1 2">
    <name type="scientific">Marinobacter gudaonensis</name>
    <dbReference type="NCBI Taxonomy" id="375760"/>
    <lineage>
        <taxon>Bacteria</taxon>
        <taxon>Pseudomonadati</taxon>
        <taxon>Pseudomonadota</taxon>
        <taxon>Gammaproteobacteria</taxon>
        <taxon>Pseudomonadales</taxon>
        <taxon>Marinobacteraceae</taxon>
        <taxon>Marinobacter</taxon>
    </lineage>
</organism>
<dbReference type="Proteomes" id="UP000199290">
    <property type="component" value="Unassembled WGS sequence"/>
</dbReference>
<evidence type="ECO:0000313" key="2">
    <source>
        <dbReference type="Proteomes" id="UP000199290"/>
    </source>
</evidence>
<name>A0A1I6HV29_9GAMM</name>
<dbReference type="STRING" id="375760.SAMN04488073_3117"/>
<dbReference type="EMBL" id="FOYV01000003">
    <property type="protein sequence ID" value="SFR58301.1"/>
    <property type="molecule type" value="Genomic_DNA"/>
</dbReference>
<reference evidence="2" key="1">
    <citation type="submission" date="2016-10" db="EMBL/GenBank/DDBJ databases">
        <authorList>
            <person name="Varghese N."/>
            <person name="Submissions S."/>
        </authorList>
    </citation>
    <scope>NUCLEOTIDE SEQUENCE [LARGE SCALE GENOMIC DNA]</scope>
    <source>
        <strain evidence="2">CGMCC 1.6294</strain>
    </source>
</reference>
<gene>
    <name evidence="1" type="ORF">SAMN04488073_3117</name>
</gene>
<evidence type="ECO:0000313" key="1">
    <source>
        <dbReference type="EMBL" id="SFR58301.1"/>
    </source>
</evidence>